<dbReference type="InParanoid" id="A0A0D0DCH8"/>
<dbReference type="AlphaFoldDB" id="A0A0D0DCH8"/>
<dbReference type="EMBL" id="KN825076">
    <property type="protein sequence ID" value="KIK94917.1"/>
    <property type="molecule type" value="Genomic_DNA"/>
</dbReference>
<reference evidence="2" key="2">
    <citation type="submission" date="2015-01" db="EMBL/GenBank/DDBJ databases">
        <title>Evolutionary Origins and Diversification of the Mycorrhizal Mutualists.</title>
        <authorList>
            <consortium name="DOE Joint Genome Institute"/>
            <consortium name="Mycorrhizal Genomics Consortium"/>
            <person name="Kohler A."/>
            <person name="Kuo A."/>
            <person name="Nagy L.G."/>
            <person name="Floudas D."/>
            <person name="Copeland A."/>
            <person name="Barry K.W."/>
            <person name="Cichocki N."/>
            <person name="Veneault-Fourrey C."/>
            <person name="LaButti K."/>
            <person name="Lindquist E.A."/>
            <person name="Lipzen A."/>
            <person name="Lundell T."/>
            <person name="Morin E."/>
            <person name="Murat C."/>
            <person name="Riley R."/>
            <person name="Ohm R."/>
            <person name="Sun H."/>
            <person name="Tunlid A."/>
            <person name="Henrissat B."/>
            <person name="Grigoriev I.V."/>
            <person name="Hibbett D.S."/>
            <person name="Martin F."/>
        </authorList>
    </citation>
    <scope>NUCLEOTIDE SEQUENCE [LARGE SCALE GENOMIC DNA]</scope>
    <source>
        <strain evidence="2">Ve08.2h10</strain>
    </source>
</reference>
<gene>
    <name evidence="1" type="ORF">PAXRUDRAFT_827530</name>
</gene>
<reference evidence="1 2" key="1">
    <citation type="submission" date="2014-04" db="EMBL/GenBank/DDBJ databases">
        <authorList>
            <consortium name="DOE Joint Genome Institute"/>
            <person name="Kuo A."/>
            <person name="Kohler A."/>
            <person name="Jargeat P."/>
            <person name="Nagy L.G."/>
            <person name="Floudas D."/>
            <person name="Copeland A."/>
            <person name="Barry K.W."/>
            <person name="Cichocki N."/>
            <person name="Veneault-Fourrey C."/>
            <person name="LaButti K."/>
            <person name="Lindquist E.A."/>
            <person name="Lipzen A."/>
            <person name="Lundell T."/>
            <person name="Morin E."/>
            <person name="Murat C."/>
            <person name="Sun H."/>
            <person name="Tunlid A."/>
            <person name="Henrissat B."/>
            <person name="Grigoriev I.V."/>
            <person name="Hibbett D.S."/>
            <person name="Martin F."/>
            <person name="Nordberg H.P."/>
            <person name="Cantor M.N."/>
            <person name="Hua S.X."/>
        </authorList>
    </citation>
    <scope>NUCLEOTIDE SEQUENCE [LARGE SCALE GENOMIC DNA]</scope>
    <source>
        <strain evidence="1 2">Ve08.2h10</strain>
    </source>
</reference>
<sequence length="65" mass="7582">MTRQDILRKACWPPDLHCSSLQRCAVVAEDGRESLDRRSDSNATLRVSCQLRNYNYPKSNYEHIL</sequence>
<proteinExistence type="predicted"/>
<protein>
    <submittedName>
        <fullName evidence="1">Uncharacterized protein</fullName>
    </submittedName>
</protein>
<evidence type="ECO:0000313" key="2">
    <source>
        <dbReference type="Proteomes" id="UP000054538"/>
    </source>
</evidence>
<evidence type="ECO:0000313" key="1">
    <source>
        <dbReference type="EMBL" id="KIK94917.1"/>
    </source>
</evidence>
<dbReference type="Proteomes" id="UP000054538">
    <property type="component" value="Unassembled WGS sequence"/>
</dbReference>
<accession>A0A0D0DCH8</accession>
<name>A0A0D0DCH8_9AGAM</name>
<organism evidence="1 2">
    <name type="scientific">Paxillus rubicundulus Ve08.2h10</name>
    <dbReference type="NCBI Taxonomy" id="930991"/>
    <lineage>
        <taxon>Eukaryota</taxon>
        <taxon>Fungi</taxon>
        <taxon>Dikarya</taxon>
        <taxon>Basidiomycota</taxon>
        <taxon>Agaricomycotina</taxon>
        <taxon>Agaricomycetes</taxon>
        <taxon>Agaricomycetidae</taxon>
        <taxon>Boletales</taxon>
        <taxon>Paxilineae</taxon>
        <taxon>Paxillaceae</taxon>
        <taxon>Paxillus</taxon>
    </lineage>
</organism>
<keyword evidence="2" id="KW-1185">Reference proteome</keyword>
<dbReference type="HOGENOM" id="CLU_2850358_0_0_1"/>